<evidence type="ECO:0000256" key="1">
    <source>
        <dbReference type="SAM" id="MobiDB-lite"/>
    </source>
</evidence>
<organism evidence="2 4">
    <name type="scientific">Didymodactylos carnosus</name>
    <dbReference type="NCBI Taxonomy" id="1234261"/>
    <lineage>
        <taxon>Eukaryota</taxon>
        <taxon>Metazoa</taxon>
        <taxon>Spiralia</taxon>
        <taxon>Gnathifera</taxon>
        <taxon>Rotifera</taxon>
        <taxon>Eurotatoria</taxon>
        <taxon>Bdelloidea</taxon>
        <taxon>Philodinida</taxon>
        <taxon>Philodinidae</taxon>
        <taxon>Didymodactylos</taxon>
    </lineage>
</organism>
<name>A0A815V871_9BILA</name>
<dbReference type="Proteomes" id="UP000681722">
    <property type="component" value="Unassembled WGS sequence"/>
</dbReference>
<evidence type="ECO:0000313" key="4">
    <source>
        <dbReference type="Proteomes" id="UP000663829"/>
    </source>
</evidence>
<sequence>GRQLQDVTLEELNSLSIMHLDQNFINQHGNHSHSHFSDDSDYTSDVSYPINQQANLNYPMPLSQTTSQPSNSVTPTNDLTQQQSQVQHSSRLDTKAFARPIMRDISTPSSPAQRRERILNPSIKQVRSLTTSNTIDQDQEPLYYVSQPPIKRNTAVTNYDQDSPITFLSHSRD</sequence>
<feature type="compositionally biased region" description="Polar residues" evidence="1">
    <location>
        <begin position="56"/>
        <end position="89"/>
    </location>
</feature>
<dbReference type="AlphaFoldDB" id="A0A815V871"/>
<evidence type="ECO:0000313" key="2">
    <source>
        <dbReference type="EMBL" id="CAF1527271.1"/>
    </source>
</evidence>
<feature type="non-terminal residue" evidence="2">
    <location>
        <position position="1"/>
    </location>
</feature>
<gene>
    <name evidence="2" type="ORF">GPM918_LOCUS37852</name>
    <name evidence="3" type="ORF">SRO942_LOCUS38636</name>
</gene>
<dbReference type="Proteomes" id="UP000663829">
    <property type="component" value="Unassembled WGS sequence"/>
</dbReference>
<protein>
    <submittedName>
        <fullName evidence="2">Uncharacterized protein</fullName>
    </submittedName>
</protein>
<comment type="caution">
    <text evidence="2">The sequence shown here is derived from an EMBL/GenBank/DDBJ whole genome shotgun (WGS) entry which is preliminary data.</text>
</comment>
<reference evidence="2" key="1">
    <citation type="submission" date="2021-02" db="EMBL/GenBank/DDBJ databases">
        <authorList>
            <person name="Nowell W R."/>
        </authorList>
    </citation>
    <scope>NUCLEOTIDE SEQUENCE</scope>
</reference>
<proteinExistence type="predicted"/>
<accession>A0A815V871</accession>
<dbReference type="EMBL" id="CAJOBC010089992">
    <property type="protein sequence ID" value="CAF4386391.1"/>
    <property type="molecule type" value="Genomic_DNA"/>
</dbReference>
<dbReference type="EMBL" id="CAJNOQ010024423">
    <property type="protein sequence ID" value="CAF1527271.1"/>
    <property type="molecule type" value="Genomic_DNA"/>
</dbReference>
<feature type="region of interest" description="Disordered" evidence="1">
    <location>
        <begin position="56"/>
        <end position="94"/>
    </location>
</feature>
<evidence type="ECO:0000313" key="3">
    <source>
        <dbReference type="EMBL" id="CAF4386391.1"/>
    </source>
</evidence>
<keyword evidence="4" id="KW-1185">Reference proteome</keyword>